<evidence type="ECO:0000256" key="2">
    <source>
        <dbReference type="ARBA" id="ARBA00022723"/>
    </source>
</evidence>
<dbReference type="Proteomes" id="UP000289546">
    <property type="component" value="Unassembled WGS sequence"/>
</dbReference>
<evidence type="ECO:0000256" key="3">
    <source>
        <dbReference type="ARBA" id="ARBA00022801"/>
    </source>
</evidence>
<sequence>MSALSQLSGPLLLLPIAVAVPTLLDVSVAAWIQRRGRTREWRAFFRERLRLFYAEGRQSVPVAAVVGWAMPETGWWLVAWVGFAITLVLREAVPPSGRVLSAIESGSLATEIEAVMRRSGLEGTTVRIANDLQRPSQMNARAQGIVARRCILLDATLVAGMPTEQVLAVVAHEAGHLAGYHREWFTVWRLTIGLATVLGIAQLGGGCAPRESVAILLLALPALGLLVRPVETCLIRRWEAAADRHAANLAGATLFAEALARLFGANLAAPEPEPVWASFHHPHPPPVRRLDRLAGPPGGP</sequence>
<dbReference type="Gene3D" id="3.30.2010.10">
    <property type="entry name" value="Metalloproteases ('zincins'), catalytic domain"/>
    <property type="match status" value="1"/>
</dbReference>
<evidence type="ECO:0000256" key="1">
    <source>
        <dbReference type="ARBA" id="ARBA00022670"/>
    </source>
</evidence>
<keyword evidence="11" id="KW-1185">Reference proteome</keyword>
<name>A0A4Q0S3W8_9BRAD</name>
<keyword evidence="2" id="KW-0479">Metal-binding</keyword>
<keyword evidence="5 6" id="KW-0482">Metalloprotease</keyword>
<evidence type="ECO:0000256" key="7">
    <source>
        <dbReference type="SAM" id="MobiDB-lite"/>
    </source>
</evidence>
<keyword evidence="4 6" id="KW-0862">Zinc</keyword>
<protein>
    <recommendedName>
        <fullName evidence="9">Peptidase M48 domain-containing protein</fullName>
    </recommendedName>
</protein>
<keyword evidence="8" id="KW-0472">Membrane</keyword>
<comment type="cofactor">
    <cofactor evidence="6">
        <name>Zn(2+)</name>
        <dbReference type="ChEBI" id="CHEBI:29105"/>
    </cofactor>
    <text evidence="6">Binds 1 zinc ion per subunit.</text>
</comment>
<dbReference type="EMBL" id="LBJQ01000083">
    <property type="protein sequence ID" value="RXH26187.1"/>
    <property type="molecule type" value="Genomic_DNA"/>
</dbReference>
<dbReference type="AlphaFoldDB" id="A0A4Q0S3W8"/>
<dbReference type="Pfam" id="PF01435">
    <property type="entry name" value="Peptidase_M48"/>
    <property type="match status" value="1"/>
</dbReference>
<dbReference type="InterPro" id="IPR001915">
    <property type="entry name" value="Peptidase_M48"/>
</dbReference>
<comment type="similarity">
    <text evidence="6">Belongs to the peptidase M48 family.</text>
</comment>
<evidence type="ECO:0000313" key="10">
    <source>
        <dbReference type="EMBL" id="RXH26187.1"/>
    </source>
</evidence>
<evidence type="ECO:0000256" key="4">
    <source>
        <dbReference type="ARBA" id="ARBA00022833"/>
    </source>
</evidence>
<proteinExistence type="inferred from homology"/>
<dbReference type="GO" id="GO:0046872">
    <property type="term" value="F:metal ion binding"/>
    <property type="evidence" value="ECO:0007669"/>
    <property type="project" value="UniProtKB-KW"/>
</dbReference>
<organism evidence="10 11">
    <name type="scientific">Bradyrhizobium nanningense</name>
    <dbReference type="NCBI Taxonomy" id="1325118"/>
    <lineage>
        <taxon>Bacteria</taxon>
        <taxon>Pseudomonadati</taxon>
        <taxon>Pseudomonadota</taxon>
        <taxon>Alphaproteobacteria</taxon>
        <taxon>Hyphomicrobiales</taxon>
        <taxon>Nitrobacteraceae</taxon>
        <taxon>Bradyrhizobium</taxon>
    </lineage>
</organism>
<evidence type="ECO:0000256" key="8">
    <source>
        <dbReference type="SAM" id="Phobius"/>
    </source>
</evidence>
<reference evidence="10 11" key="1">
    <citation type="submission" date="2015-04" db="EMBL/GenBank/DDBJ databases">
        <title>Comparative genomics of rhizobia nodulating Arachis hypogaea in China.</title>
        <authorList>
            <person name="Li Y."/>
        </authorList>
    </citation>
    <scope>NUCLEOTIDE SEQUENCE [LARGE SCALE GENOMIC DNA]</scope>
    <source>
        <strain evidence="10 11">CCBAU 51757</strain>
    </source>
</reference>
<keyword evidence="1 6" id="KW-0645">Protease</keyword>
<evidence type="ECO:0000256" key="5">
    <source>
        <dbReference type="ARBA" id="ARBA00023049"/>
    </source>
</evidence>
<evidence type="ECO:0000256" key="6">
    <source>
        <dbReference type="RuleBase" id="RU003983"/>
    </source>
</evidence>
<dbReference type="PANTHER" id="PTHR10120">
    <property type="entry name" value="CAAX PRENYL PROTEASE 1"/>
    <property type="match status" value="1"/>
</dbReference>
<dbReference type="GO" id="GO:0004222">
    <property type="term" value="F:metalloendopeptidase activity"/>
    <property type="evidence" value="ECO:0007669"/>
    <property type="project" value="InterPro"/>
</dbReference>
<evidence type="ECO:0000313" key="11">
    <source>
        <dbReference type="Proteomes" id="UP000289546"/>
    </source>
</evidence>
<evidence type="ECO:0000259" key="9">
    <source>
        <dbReference type="Pfam" id="PF01435"/>
    </source>
</evidence>
<feature type="region of interest" description="Disordered" evidence="7">
    <location>
        <begin position="278"/>
        <end position="300"/>
    </location>
</feature>
<feature type="transmembrane region" description="Helical" evidence="8">
    <location>
        <begin position="12"/>
        <end position="32"/>
    </location>
</feature>
<accession>A0A4Q0S3W8</accession>
<gene>
    <name evidence="10" type="ORF">XH99_21980</name>
</gene>
<keyword evidence="3 6" id="KW-0378">Hydrolase</keyword>
<dbReference type="GO" id="GO:0006508">
    <property type="term" value="P:proteolysis"/>
    <property type="evidence" value="ECO:0007669"/>
    <property type="project" value="UniProtKB-KW"/>
</dbReference>
<comment type="caution">
    <text evidence="10">The sequence shown here is derived from an EMBL/GenBank/DDBJ whole genome shotgun (WGS) entry which is preliminary data.</text>
</comment>
<keyword evidence="8" id="KW-0812">Transmembrane</keyword>
<feature type="domain" description="Peptidase M48" evidence="9">
    <location>
        <begin position="105"/>
        <end position="294"/>
    </location>
</feature>
<keyword evidence="8" id="KW-1133">Transmembrane helix</keyword>